<comment type="caution">
    <text evidence="2">The sequence shown here is derived from an EMBL/GenBank/DDBJ whole genome shotgun (WGS) entry which is preliminary data.</text>
</comment>
<dbReference type="PANTHER" id="PTHR46211:SF1">
    <property type="entry name" value="GLYCEROPHOSPHODIESTER PHOSPHODIESTERASE, CYTOPLASMIC"/>
    <property type="match status" value="1"/>
</dbReference>
<feature type="domain" description="GP-PDE" evidence="1">
    <location>
        <begin position="15"/>
        <end position="251"/>
    </location>
</feature>
<proteinExistence type="predicted"/>
<name>A0AA41U7Q8_9MICO</name>
<dbReference type="PANTHER" id="PTHR46211">
    <property type="entry name" value="GLYCEROPHOSPHORYL DIESTER PHOSPHODIESTERASE"/>
    <property type="match status" value="1"/>
</dbReference>
<evidence type="ECO:0000313" key="3">
    <source>
        <dbReference type="Proteomes" id="UP001165405"/>
    </source>
</evidence>
<evidence type="ECO:0000313" key="2">
    <source>
        <dbReference type="EMBL" id="MCF4119627.1"/>
    </source>
</evidence>
<dbReference type="Proteomes" id="UP001165405">
    <property type="component" value="Unassembled WGS sequence"/>
</dbReference>
<dbReference type="SUPFAM" id="SSF51695">
    <property type="entry name" value="PLC-like phosphodiesterases"/>
    <property type="match status" value="1"/>
</dbReference>
<dbReference type="GO" id="GO:0008081">
    <property type="term" value="F:phosphoric diester hydrolase activity"/>
    <property type="evidence" value="ECO:0007669"/>
    <property type="project" value="InterPro"/>
</dbReference>
<evidence type="ECO:0000259" key="1">
    <source>
        <dbReference type="PROSITE" id="PS51704"/>
    </source>
</evidence>
<sequence>MTTLLPPGPVGGTRPVVVAHRGNSSVAPQNTLVALEAAWRAGADAVEIDIQLSADGEIVVIHDDTVDATTSGTGRVADLSLAGLRELDAGSWFSRHYAGQQVPTLGEVLGFLESRPGTDLLLELKDEWSAADAARVTGAIDAARLGDRVVVQSFHPSTVAALRDVAPHLPRGLLVWEGHPGAVALVDELGVACCNPSVGLARSTGLVADLHAQGLRVMVWTADEPEEWAALEALGVDAIITDRPDRLSGWLAGRPAAHPAT</sequence>
<gene>
    <name evidence="2" type="ORF">L1785_01375</name>
</gene>
<keyword evidence="3" id="KW-1185">Reference proteome</keyword>
<dbReference type="PROSITE" id="PS51704">
    <property type="entry name" value="GP_PDE"/>
    <property type="match status" value="1"/>
</dbReference>
<protein>
    <submittedName>
        <fullName evidence="2">Glycerophosphodiester phosphodiesterase</fullName>
    </submittedName>
</protein>
<dbReference type="InterPro" id="IPR017946">
    <property type="entry name" value="PLC-like_Pdiesterase_TIM-brl"/>
</dbReference>
<dbReference type="RefSeq" id="WP_236087312.1">
    <property type="nucleotide sequence ID" value="NZ_JAKGSG010000005.1"/>
</dbReference>
<dbReference type="AlphaFoldDB" id="A0AA41U7Q8"/>
<organism evidence="2 3">
    <name type="scientific">Antribacter soli</name>
    <dbReference type="NCBI Taxonomy" id="2910976"/>
    <lineage>
        <taxon>Bacteria</taxon>
        <taxon>Bacillati</taxon>
        <taxon>Actinomycetota</taxon>
        <taxon>Actinomycetes</taxon>
        <taxon>Micrococcales</taxon>
        <taxon>Promicromonosporaceae</taxon>
        <taxon>Antribacter</taxon>
    </lineage>
</organism>
<dbReference type="EMBL" id="JAKGSG010000005">
    <property type="protein sequence ID" value="MCF4119627.1"/>
    <property type="molecule type" value="Genomic_DNA"/>
</dbReference>
<dbReference type="InterPro" id="IPR030395">
    <property type="entry name" value="GP_PDE_dom"/>
</dbReference>
<dbReference type="Gene3D" id="3.20.20.190">
    <property type="entry name" value="Phosphatidylinositol (PI) phosphodiesterase"/>
    <property type="match status" value="1"/>
</dbReference>
<reference evidence="2" key="1">
    <citation type="submission" date="2022-01" db="EMBL/GenBank/DDBJ databases">
        <title>Antribacter sp. nov., isolated from Guizhou of China.</title>
        <authorList>
            <person name="Chengliang C."/>
            <person name="Ya Z."/>
        </authorList>
    </citation>
    <scope>NUCLEOTIDE SEQUENCE</scope>
    <source>
        <strain evidence="2">KLBMP 9083</strain>
    </source>
</reference>
<dbReference type="Pfam" id="PF03009">
    <property type="entry name" value="GDPD"/>
    <property type="match status" value="1"/>
</dbReference>
<dbReference type="GO" id="GO:0006629">
    <property type="term" value="P:lipid metabolic process"/>
    <property type="evidence" value="ECO:0007669"/>
    <property type="project" value="InterPro"/>
</dbReference>
<accession>A0AA41U7Q8</accession>